<feature type="transmembrane region" description="Helical" evidence="6">
    <location>
        <begin position="237"/>
        <end position="256"/>
    </location>
</feature>
<keyword evidence="8" id="KW-1185">Reference proteome</keyword>
<dbReference type="PANTHER" id="PTHR43652:SF6">
    <property type="entry name" value="ARGININE REPRESSOR"/>
    <property type="match status" value="1"/>
</dbReference>
<feature type="transmembrane region" description="Helical" evidence="6">
    <location>
        <begin position="214"/>
        <end position="231"/>
    </location>
</feature>
<dbReference type="GO" id="GO:0005886">
    <property type="term" value="C:plasma membrane"/>
    <property type="evidence" value="ECO:0007669"/>
    <property type="project" value="UniProtKB-SubCell"/>
</dbReference>
<organism evidence="7 8">
    <name type="scientific">Christiangramia lutea</name>
    <dbReference type="NCBI Taxonomy" id="1607951"/>
    <lineage>
        <taxon>Bacteria</taxon>
        <taxon>Pseudomonadati</taxon>
        <taxon>Bacteroidota</taxon>
        <taxon>Flavobacteriia</taxon>
        <taxon>Flavobacteriales</taxon>
        <taxon>Flavobacteriaceae</taxon>
        <taxon>Christiangramia</taxon>
    </lineage>
</organism>
<proteinExistence type="predicted"/>
<feature type="transmembrane region" description="Helical" evidence="6">
    <location>
        <begin position="295"/>
        <end position="312"/>
    </location>
</feature>
<sequence length="497" mass="53804">MKNISFPSAQAILLIIAAIVAILTWVVPAGQYATLTYNSSEDVLVVTNDDKVEKLPATAESLETLNVKIPLKNFTSGAIYKPISIPGTYKNVEARPQGLFKFLQAPVKGIIETADIIFLVLIIGGTVGVVERSRAFNAGIQWLSEFLKGREYILIISTTSLIALGGSTFGFGEETIAFLPILVPVFLAAKYDAMVAVACIFLGSQIGVMASTTNPFSTIIASDAAGIVWTTGLYGRIAMLVICVGITIGFILRYAAKVKADPANSVIFDQKQELEKHFAVNSDLTKHKLTSRLKLILLVFIICFVLMVWGVVARDWWFVEMTTVFFFGAIIIGFLARMKEDTFINAFMKGAGDLLGVAFIIGLARGISILMSDGLISDTILFTAGSFTEGMEKGVFINALFVVYNIISFFVSSTSGTAVLTVPILAPLADTVNIGREVIVNAFQFGHGLFNLINPTGLILAFLGVAKIGYNRFLKFVWPLLVILGLVIMAFLTISIL</sequence>
<dbReference type="AlphaFoldDB" id="A0A9X2A9R9"/>
<evidence type="ECO:0000256" key="5">
    <source>
        <dbReference type="ARBA" id="ARBA00023136"/>
    </source>
</evidence>
<evidence type="ECO:0000256" key="6">
    <source>
        <dbReference type="SAM" id="Phobius"/>
    </source>
</evidence>
<feature type="transmembrane region" description="Helical" evidence="6">
    <location>
        <begin position="396"/>
        <end position="428"/>
    </location>
</feature>
<reference evidence="7" key="1">
    <citation type="submission" date="2022-03" db="EMBL/GenBank/DDBJ databases">
        <title>Gramella crocea sp. nov., isolated from activated sludge of a seafood processing plant.</title>
        <authorList>
            <person name="Zhang X."/>
        </authorList>
    </citation>
    <scope>NUCLEOTIDE SEQUENCE</scope>
    <source>
        <strain evidence="7">YJ019</strain>
    </source>
</reference>
<keyword evidence="5 6" id="KW-0472">Membrane</keyword>
<accession>A0A9X2A9R9</accession>
<evidence type="ECO:0000313" key="7">
    <source>
        <dbReference type="EMBL" id="MCH4823869.1"/>
    </source>
</evidence>
<gene>
    <name evidence="7" type="ORF">ML462_11870</name>
</gene>
<evidence type="ECO:0000256" key="2">
    <source>
        <dbReference type="ARBA" id="ARBA00022475"/>
    </source>
</evidence>
<evidence type="ECO:0000256" key="3">
    <source>
        <dbReference type="ARBA" id="ARBA00022692"/>
    </source>
</evidence>
<comment type="subcellular location">
    <subcellularLocation>
        <location evidence="1">Cell membrane</location>
        <topology evidence="1">Multi-pass membrane protein</topology>
    </subcellularLocation>
</comment>
<feature type="transmembrane region" description="Helical" evidence="6">
    <location>
        <begin position="109"/>
        <end position="130"/>
    </location>
</feature>
<evidence type="ECO:0000256" key="1">
    <source>
        <dbReference type="ARBA" id="ARBA00004651"/>
    </source>
</evidence>
<feature type="transmembrane region" description="Helical" evidence="6">
    <location>
        <begin position="12"/>
        <end position="33"/>
    </location>
</feature>
<protein>
    <submittedName>
        <fullName evidence="7">YfcC family protein</fullName>
    </submittedName>
</protein>
<keyword evidence="4 6" id="KW-1133">Transmembrane helix</keyword>
<dbReference type="EMBL" id="JAKVTV010000003">
    <property type="protein sequence ID" value="MCH4823869.1"/>
    <property type="molecule type" value="Genomic_DNA"/>
</dbReference>
<evidence type="ECO:0000256" key="4">
    <source>
        <dbReference type="ARBA" id="ARBA00022989"/>
    </source>
</evidence>
<dbReference type="PANTHER" id="PTHR43652">
    <property type="entry name" value="BASIC AMINO ACID ANTIPORTER YFCC-RELATED"/>
    <property type="match status" value="1"/>
</dbReference>
<dbReference type="InterPro" id="IPR018385">
    <property type="entry name" value="C4_dicarb_anaerob_car-like"/>
</dbReference>
<feature type="transmembrane region" description="Helical" evidence="6">
    <location>
        <begin position="177"/>
        <end position="202"/>
    </location>
</feature>
<comment type="caution">
    <text evidence="7">The sequence shown here is derived from an EMBL/GenBank/DDBJ whole genome shotgun (WGS) entry which is preliminary data.</text>
</comment>
<dbReference type="InterPro" id="IPR051679">
    <property type="entry name" value="DASS-Related_Transporters"/>
</dbReference>
<keyword evidence="2" id="KW-1003">Cell membrane</keyword>
<dbReference type="Proteomes" id="UP001139226">
    <property type="component" value="Unassembled WGS sequence"/>
</dbReference>
<keyword evidence="3 6" id="KW-0812">Transmembrane</keyword>
<dbReference type="RefSeq" id="WP_240714036.1">
    <property type="nucleotide sequence ID" value="NZ_JAKVTV010000003.1"/>
</dbReference>
<evidence type="ECO:0000313" key="8">
    <source>
        <dbReference type="Proteomes" id="UP001139226"/>
    </source>
</evidence>
<feature type="transmembrane region" description="Helical" evidence="6">
    <location>
        <begin position="318"/>
        <end position="336"/>
    </location>
</feature>
<feature type="transmembrane region" description="Helical" evidence="6">
    <location>
        <begin position="449"/>
        <end position="470"/>
    </location>
</feature>
<feature type="transmembrane region" description="Helical" evidence="6">
    <location>
        <begin position="476"/>
        <end position="496"/>
    </location>
</feature>
<name>A0A9X2A9R9_9FLAO</name>
<dbReference type="Pfam" id="PF03606">
    <property type="entry name" value="DcuC"/>
    <property type="match status" value="1"/>
</dbReference>
<feature type="transmembrane region" description="Helical" evidence="6">
    <location>
        <begin position="151"/>
        <end position="171"/>
    </location>
</feature>